<evidence type="ECO:0000313" key="4">
    <source>
        <dbReference type="Proteomes" id="UP000838324"/>
    </source>
</evidence>
<comment type="caution">
    <text evidence="3">The sequence shown here is derived from an EMBL/GenBank/DDBJ whole genome shotgun (WGS) entry which is preliminary data.</text>
</comment>
<keyword evidence="1" id="KW-1133">Transmembrane helix</keyword>
<name>A0ABN8G2X1_9BACL</name>
<evidence type="ECO:0000259" key="2">
    <source>
        <dbReference type="Pfam" id="PF02517"/>
    </source>
</evidence>
<feature type="transmembrane region" description="Helical" evidence="1">
    <location>
        <begin position="12"/>
        <end position="35"/>
    </location>
</feature>
<dbReference type="InterPro" id="IPR003675">
    <property type="entry name" value="Rce1/LyrA-like_dom"/>
</dbReference>
<feature type="transmembrane region" description="Helical" evidence="1">
    <location>
        <begin position="112"/>
        <end position="130"/>
    </location>
</feature>
<dbReference type="Pfam" id="PF02517">
    <property type="entry name" value="Rce1-like"/>
    <property type="match status" value="1"/>
</dbReference>
<sequence length="258" mass="28201">MTNTRKKSHPVIFSLMLGILLTLLISIASAAATIMELSDNGILVAQAGAFLVMAVIVTVYMTRGSRSLAQFGFKPLGGASSKDALYYIPLLIIALVQPVIGGLNVKLTTAEVLFYLVFTLLVGFTEESVFRGIIRDKLKFKGSVFYIVFSSIFFGILHMSNALNGNDLAHVLMQVINALLLGCILALLIETTGNIIPLIAFHFVYDALAFMTKENPDKELLAVVILNLLYLVYGIYLVYNLRRRKKLNAAPGNGIHAT</sequence>
<dbReference type="EMBL" id="CAKMMG010000001">
    <property type="protein sequence ID" value="CAH1194138.1"/>
    <property type="molecule type" value="Genomic_DNA"/>
</dbReference>
<keyword evidence="1" id="KW-0812">Transmembrane</keyword>
<feature type="domain" description="CAAX prenyl protease 2/Lysostaphin resistance protein A-like" evidence="2">
    <location>
        <begin position="111"/>
        <end position="207"/>
    </location>
</feature>
<protein>
    <recommendedName>
        <fullName evidence="2">CAAX prenyl protease 2/Lysostaphin resistance protein A-like domain-containing protein</fullName>
    </recommendedName>
</protein>
<evidence type="ECO:0000256" key="1">
    <source>
        <dbReference type="SAM" id="Phobius"/>
    </source>
</evidence>
<gene>
    <name evidence="3" type="ORF">PAECIP111892_01423</name>
</gene>
<dbReference type="RefSeq" id="WP_236331347.1">
    <property type="nucleotide sequence ID" value="NZ_CAKMMG010000001.1"/>
</dbReference>
<organism evidence="3 4">
    <name type="scientific">Paenibacillus auburnensis</name>
    <dbReference type="NCBI Taxonomy" id="2905649"/>
    <lineage>
        <taxon>Bacteria</taxon>
        <taxon>Bacillati</taxon>
        <taxon>Bacillota</taxon>
        <taxon>Bacilli</taxon>
        <taxon>Bacillales</taxon>
        <taxon>Paenibacillaceae</taxon>
        <taxon>Paenibacillus</taxon>
    </lineage>
</organism>
<proteinExistence type="predicted"/>
<evidence type="ECO:0000313" key="3">
    <source>
        <dbReference type="EMBL" id="CAH1194138.1"/>
    </source>
</evidence>
<feature type="transmembrane region" description="Helical" evidence="1">
    <location>
        <begin position="84"/>
        <end position="100"/>
    </location>
</feature>
<feature type="transmembrane region" description="Helical" evidence="1">
    <location>
        <begin position="219"/>
        <end position="239"/>
    </location>
</feature>
<dbReference type="Proteomes" id="UP000838324">
    <property type="component" value="Unassembled WGS sequence"/>
</dbReference>
<reference evidence="3" key="1">
    <citation type="submission" date="2022-01" db="EMBL/GenBank/DDBJ databases">
        <authorList>
            <person name="Criscuolo A."/>
        </authorList>
    </citation>
    <scope>NUCLEOTIDE SEQUENCE</scope>
    <source>
        <strain evidence="3">CIP111892</strain>
    </source>
</reference>
<accession>A0ABN8G2X1</accession>
<feature type="transmembrane region" description="Helical" evidence="1">
    <location>
        <begin position="41"/>
        <end position="63"/>
    </location>
</feature>
<keyword evidence="1" id="KW-0472">Membrane</keyword>
<feature type="transmembrane region" description="Helical" evidence="1">
    <location>
        <begin position="142"/>
        <end position="162"/>
    </location>
</feature>
<keyword evidence="4" id="KW-1185">Reference proteome</keyword>